<proteinExistence type="inferred from homology"/>
<feature type="coiled-coil region" evidence="8">
    <location>
        <begin position="144"/>
        <end position="196"/>
    </location>
</feature>
<protein>
    <recommendedName>
        <fullName evidence="3">Spindle assembly checkpoint component MAD1</fullName>
    </recommendedName>
</protein>
<gene>
    <name evidence="9" type="ORF">BCR42DRAFT_104847</name>
</gene>
<dbReference type="PANTHER" id="PTHR23168:SF0">
    <property type="entry name" value="MITOTIC SPINDLE ASSEMBLY CHECKPOINT PROTEIN MAD1"/>
    <property type="match status" value="1"/>
</dbReference>
<evidence type="ECO:0000256" key="1">
    <source>
        <dbReference type="ARBA" id="ARBA00004123"/>
    </source>
</evidence>
<evidence type="ECO:0000256" key="7">
    <source>
        <dbReference type="ARBA" id="ARBA00023306"/>
    </source>
</evidence>
<name>A0A1X2I7Y7_9FUNG</name>
<evidence type="ECO:0000256" key="4">
    <source>
        <dbReference type="ARBA" id="ARBA00022618"/>
    </source>
</evidence>
<comment type="caution">
    <text evidence="9">The sequence shown here is derived from an EMBL/GenBank/DDBJ whole genome shotgun (WGS) entry which is preliminary data.</text>
</comment>
<dbReference type="Pfam" id="PF05557">
    <property type="entry name" value="MAD"/>
    <property type="match status" value="1"/>
</dbReference>
<organism evidence="9 10">
    <name type="scientific">Absidia repens</name>
    <dbReference type="NCBI Taxonomy" id="90262"/>
    <lineage>
        <taxon>Eukaryota</taxon>
        <taxon>Fungi</taxon>
        <taxon>Fungi incertae sedis</taxon>
        <taxon>Mucoromycota</taxon>
        <taxon>Mucoromycotina</taxon>
        <taxon>Mucoromycetes</taxon>
        <taxon>Mucorales</taxon>
        <taxon>Cunninghamellaceae</taxon>
        <taxon>Absidia</taxon>
    </lineage>
</organism>
<evidence type="ECO:0000256" key="6">
    <source>
        <dbReference type="ARBA" id="ARBA00023242"/>
    </source>
</evidence>
<keyword evidence="10" id="KW-1185">Reference proteome</keyword>
<dbReference type="GO" id="GO:0072686">
    <property type="term" value="C:mitotic spindle"/>
    <property type="evidence" value="ECO:0007669"/>
    <property type="project" value="TreeGrafter"/>
</dbReference>
<keyword evidence="7" id="KW-0131">Cell cycle</keyword>
<evidence type="ECO:0000256" key="8">
    <source>
        <dbReference type="SAM" id="Coils"/>
    </source>
</evidence>
<comment type="similarity">
    <text evidence="2">Belongs to the MAD1 family.</text>
</comment>
<keyword evidence="6" id="KW-0539">Nucleus</keyword>
<evidence type="ECO:0000313" key="9">
    <source>
        <dbReference type="EMBL" id="ORZ11250.1"/>
    </source>
</evidence>
<sequence length="288" mass="34093">MESDAQLKELNNAKFDTDAIVAFDRQIKLQDDTRKVEIENYKLKGELKHYKELYHNVEMLREEKYSLESRVRDMDKVMADNLRLDLENARLKMEKAEWAGYLEKTDGLDYETPQGIVYNLTKERYESRLASAQITALRNELENRDKLLSTLEIHMDELKKLNQDKDRIHRSDIFAMELLEKDKALLKKHVEMLENQYRLYDFEEENYMEGNYDIQKTQRIQQLEGLLKEYEQRLSVQAQDIIKSQMNASYLSTVSVPPGPYIELASGRSIVEFMSNLLNDKQSWIESK</sequence>
<dbReference type="AlphaFoldDB" id="A0A1X2I7Y7"/>
<keyword evidence="8" id="KW-0175">Coiled coil</keyword>
<dbReference type="EMBL" id="MCGE01000022">
    <property type="protein sequence ID" value="ORZ11250.1"/>
    <property type="molecule type" value="Genomic_DNA"/>
</dbReference>
<dbReference type="PANTHER" id="PTHR23168">
    <property type="entry name" value="MITOTIC SPINDLE ASSEMBLY CHECKPOINT PROTEIN MAD1 MITOTIC ARREST DEFICIENT-LIKE PROTEIN 1"/>
    <property type="match status" value="1"/>
</dbReference>
<dbReference type="GO" id="GO:0007094">
    <property type="term" value="P:mitotic spindle assembly checkpoint signaling"/>
    <property type="evidence" value="ECO:0007669"/>
    <property type="project" value="InterPro"/>
</dbReference>
<dbReference type="GO" id="GO:0051301">
    <property type="term" value="P:cell division"/>
    <property type="evidence" value="ECO:0007669"/>
    <property type="project" value="UniProtKB-KW"/>
</dbReference>
<dbReference type="Proteomes" id="UP000193560">
    <property type="component" value="Unassembled WGS sequence"/>
</dbReference>
<comment type="subcellular location">
    <subcellularLocation>
        <location evidence="1">Nucleus</location>
    </subcellularLocation>
</comment>
<evidence type="ECO:0000256" key="3">
    <source>
        <dbReference type="ARBA" id="ARBA00022019"/>
    </source>
</evidence>
<evidence type="ECO:0000256" key="5">
    <source>
        <dbReference type="ARBA" id="ARBA00022776"/>
    </source>
</evidence>
<dbReference type="STRING" id="90262.A0A1X2I7Y7"/>
<dbReference type="GO" id="GO:0005635">
    <property type="term" value="C:nuclear envelope"/>
    <property type="evidence" value="ECO:0007669"/>
    <property type="project" value="TreeGrafter"/>
</dbReference>
<accession>A0A1X2I7Y7</accession>
<evidence type="ECO:0000313" key="10">
    <source>
        <dbReference type="Proteomes" id="UP000193560"/>
    </source>
</evidence>
<reference evidence="9 10" key="1">
    <citation type="submission" date="2016-07" db="EMBL/GenBank/DDBJ databases">
        <title>Pervasive Adenine N6-methylation of Active Genes in Fungi.</title>
        <authorList>
            <consortium name="DOE Joint Genome Institute"/>
            <person name="Mondo S.J."/>
            <person name="Dannebaum R.O."/>
            <person name="Kuo R.C."/>
            <person name="Labutti K."/>
            <person name="Haridas S."/>
            <person name="Kuo A."/>
            <person name="Salamov A."/>
            <person name="Ahrendt S.R."/>
            <person name="Lipzen A."/>
            <person name="Sullivan W."/>
            <person name="Andreopoulos W.B."/>
            <person name="Clum A."/>
            <person name="Lindquist E."/>
            <person name="Daum C."/>
            <person name="Ramamoorthy G.K."/>
            <person name="Gryganskyi A."/>
            <person name="Culley D."/>
            <person name="Magnuson J.K."/>
            <person name="James T.Y."/>
            <person name="O'Malley M.A."/>
            <person name="Stajich J.E."/>
            <person name="Spatafora J.W."/>
            <person name="Visel A."/>
            <person name="Grigoriev I.V."/>
        </authorList>
    </citation>
    <scope>NUCLEOTIDE SEQUENCE [LARGE SCALE GENOMIC DNA]</scope>
    <source>
        <strain evidence="9 10">NRRL 1336</strain>
    </source>
</reference>
<dbReference type="GO" id="GO:0051315">
    <property type="term" value="P:attachment of mitotic spindle microtubules to kinetochore"/>
    <property type="evidence" value="ECO:0007669"/>
    <property type="project" value="TreeGrafter"/>
</dbReference>
<keyword evidence="4" id="KW-0132">Cell division</keyword>
<dbReference type="InterPro" id="IPR008672">
    <property type="entry name" value="Mad1"/>
</dbReference>
<evidence type="ECO:0000256" key="2">
    <source>
        <dbReference type="ARBA" id="ARBA00008029"/>
    </source>
</evidence>
<keyword evidence="5" id="KW-0498">Mitosis</keyword>
<dbReference type="GO" id="GO:0000776">
    <property type="term" value="C:kinetochore"/>
    <property type="evidence" value="ECO:0007669"/>
    <property type="project" value="TreeGrafter"/>
</dbReference>
<dbReference type="OrthoDB" id="331602at2759"/>